<keyword evidence="4" id="KW-0812">Transmembrane</keyword>
<dbReference type="Gene3D" id="2.40.420.20">
    <property type="match status" value="1"/>
</dbReference>
<feature type="region of interest" description="Disordered" evidence="3">
    <location>
        <begin position="425"/>
        <end position="446"/>
    </location>
</feature>
<keyword evidence="4" id="KW-0472">Membrane</keyword>
<feature type="compositionally biased region" description="Acidic residues" evidence="3">
    <location>
        <begin position="130"/>
        <end position="142"/>
    </location>
</feature>
<evidence type="ECO:0000256" key="4">
    <source>
        <dbReference type="SAM" id="Phobius"/>
    </source>
</evidence>
<accession>A0A4R8CLG6</accession>
<dbReference type="InterPro" id="IPR058626">
    <property type="entry name" value="MdtA-like_b-barrel"/>
</dbReference>
<keyword evidence="7" id="KW-1185">Reference proteome</keyword>
<name>A0A4R8CLG6_9ACTN</name>
<dbReference type="PANTHER" id="PTHR32347">
    <property type="entry name" value="EFFLUX SYSTEM COMPONENT YKNX-RELATED"/>
    <property type="match status" value="1"/>
</dbReference>
<reference evidence="6 7" key="1">
    <citation type="submission" date="2019-03" db="EMBL/GenBank/DDBJ databases">
        <title>Genomic Encyclopedia of Type Strains, Phase III (KMG-III): the genomes of soil and plant-associated and newly described type strains.</title>
        <authorList>
            <person name="Whitman W."/>
        </authorList>
    </citation>
    <scope>NUCLEOTIDE SEQUENCE [LARGE SCALE GENOMIC DNA]</scope>
    <source>
        <strain evidence="6 7">VKM Ac-2573</strain>
    </source>
</reference>
<feature type="compositionally biased region" description="Gly residues" evidence="3">
    <location>
        <begin position="429"/>
        <end position="446"/>
    </location>
</feature>
<dbReference type="Gene3D" id="2.40.30.170">
    <property type="match status" value="1"/>
</dbReference>
<feature type="region of interest" description="Disordered" evidence="3">
    <location>
        <begin position="231"/>
        <end position="265"/>
    </location>
</feature>
<dbReference type="RefSeq" id="WP_134100592.1">
    <property type="nucleotide sequence ID" value="NZ_SODP01000001.1"/>
</dbReference>
<comment type="caution">
    <text evidence="6">The sequence shown here is derived from an EMBL/GenBank/DDBJ whole genome shotgun (WGS) entry which is preliminary data.</text>
</comment>
<dbReference type="EMBL" id="SODP01000001">
    <property type="protein sequence ID" value="TDW76879.1"/>
    <property type="molecule type" value="Genomic_DNA"/>
</dbReference>
<keyword evidence="4" id="KW-1133">Transmembrane helix</keyword>
<dbReference type="Proteomes" id="UP000295146">
    <property type="component" value="Unassembled WGS sequence"/>
</dbReference>
<dbReference type="AlphaFoldDB" id="A0A4R8CLG6"/>
<dbReference type="InterPro" id="IPR050465">
    <property type="entry name" value="UPF0194_transport"/>
</dbReference>
<feature type="compositionally biased region" description="Low complexity" evidence="3">
    <location>
        <begin position="143"/>
        <end position="174"/>
    </location>
</feature>
<feature type="region of interest" description="Disordered" evidence="3">
    <location>
        <begin position="123"/>
        <end position="195"/>
    </location>
</feature>
<evidence type="ECO:0000259" key="5">
    <source>
        <dbReference type="Pfam" id="PF25944"/>
    </source>
</evidence>
<evidence type="ECO:0000313" key="6">
    <source>
        <dbReference type="EMBL" id="TDW76879.1"/>
    </source>
</evidence>
<evidence type="ECO:0000256" key="1">
    <source>
        <dbReference type="ARBA" id="ARBA00004196"/>
    </source>
</evidence>
<sequence>MVLPRHKLRGLSFVNVALVAIVLVIAITAYFLFFKKDPPAASATRPTVAVQRGEVTASVSSSGTLQSSQTASPQFETSGTVTQVLVKVGQVVAKGAAIAKIDPSDANRQLVIAQQNQIAAENSVSAADETLSEAEDALDAAEEASASPSPTPTATNGQQQQQQSQSQGQGQGQSPQVAVSNAEASLAKAKADKEQADQNVEAAQAAVDATTLKAPIAGTITAINGAVGSVTGGSSSGSGSASGSGSSGGQGSTSGTGSSSSTSSASGTGFVDIADLKALQVIAAFAEADAVKIKAGQSATVTLNAEPGTTLTASLASVSPTPTTTNGVVSYSATFSLAKLPANARIGQTANVTVQTAKAANALYVPSTAIATSGTTYTVTMADGSGTREVKVGVRGGSFTQITSGLNEGDQIELLQGAIGNTGTQNGQGRQGLGGGTGQFPAGFGGGGGGAGAGGAGGGGFRGR</sequence>
<gene>
    <name evidence="6" type="ORF">EV653_2039</name>
</gene>
<feature type="compositionally biased region" description="Gly residues" evidence="3">
    <location>
        <begin position="231"/>
        <end position="254"/>
    </location>
</feature>
<evidence type="ECO:0000313" key="7">
    <source>
        <dbReference type="Proteomes" id="UP000295146"/>
    </source>
</evidence>
<dbReference type="Gene3D" id="2.40.50.100">
    <property type="match status" value="1"/>
</dbReference>
<feature type="domain" description="Multidrug resistance protein MdtA-like beta-barrel" evidence="5">
    <location>
        <begin position="281"/>
        <end position="356"/>
    </location>
</feature>
<evidence type="ECO:0000256" key="2">
    <source>
        <dbReference type="ARBA" id="ARBA00023054"/>
    </source>
</evidence>
<comment type="subcellular location">
    <subcellularLocation>
        <location evidence="1">Cell envelope</location>
    </subcellularLocation>
</comment>
<feature type="compositionally biased region" description="Low complexity" evidence="3">
    <location>
        <begin position="255"/>
        <end position="265"/>
    </location>
</feature>
<keyword evidence="2" id="KW-0175">Coiled coil</keyword>
<protein>
    <submittedName>
        <fullName evidence="6">Macrolide-specific efflux system membrane fusion protein</fullName>
    </submittedName>
</protein>
<feature type="transmembrane region" description="Helical" evidence="4">
    <location>
        <begin position="12"/>
        <end position="33"/>
    </location>
</feature>
<evidence type="ECO:0000256" key="3">
    <source>
        <dbReference type="SAM" id="MobiDB-lite"/>
    </source>
</evidence>
<dbReference type="GO" id="GO:0030313">
    <property type="term" value="C:cell envelope"/>
    <property type="evidence" value="ECO:0007669"/>
    <property type="project" value="UniProtKB-SubCell"/>
</dbReference>
<dbReference type="Pfam" id="PF25944">
    <property type="entry name" value="Beta-barrel_RND"/>
    <property type="match status" value="1"/>
</dbReference>
<dbReference type="OrthoDB" id="4932908at2"/>
<proteinExistence type="predicted"/>
<organism evidence="6 7">
    <name type="scientific">Kribbella pratensis</name>
    <dbReference type="NCBI Taxonomy" id="2512112"/>
    <lineage>
        <taxon>Bacteria</taxon>
        <taxon>Bacillati</taxon>
        <taxon>Actinomycetota</taxon>
        <taxon>Actinomycetes</taxon>
        <taxon>Propionibacteriales</taxon>
        <taxon>Kribbellaceae</taxon>
        <taxon>Kribbella</taxon>
    </lineage>
</organism>
<dbReference type="Gene3D" id="1.10.287.470">
    <property type="entry name" value="Helix hairpin bin"/>
    <property type="match status" value="1"/>
</dbReference>